<dbReference type="PANTHER" id="PTHR30468">
    <property type="entry name" value="ALPHA-KETOGLUTARATE-DEPENDENT SULFONATE DIOXYGENASE"/>
    <property type="match status" value="1"/>
</dbReference>
<evidence type="ECO:0000256" key="3">
    <source>
        <dbReference type="ARBA" id="ARBA00022723"/>
    </source>
</evidence>
<dbReference type="Gene3D" id="3.60.130.10">
    <property type="entry name" value="Clavaminate synthase-like"/>
    <property type="match status" value="1"/>
</dbReference>
<dbReference type="InterPro" id="IPR042098">
    <property type="entry name" value="TauD-like_sf"/>
</dbReference>
<organism evidence="8 9">
    <name type="scientific">Oidiodendron maius (strain Zn)</name>
    <dbReference type="NCBI Taxonomy" id="913774"/>
    <lineage>
        <taxon>Eukaryota</taxon>
        <taxon>Fungi</taxon>
        <taxon>Dikarya</taxon>
        <taxon>Ascomycota</taxon>
        <taxon>Pezizomycotina</taxon>
        <taxon>Leotiomycetes</taxon>
        <taxon>Leotiomycetes incertae sedis</taxon>
        <taxon>Myxotrichaceae</taxon>
        <taxon>Oidiodendron</taxon>
    </lineage>
</organism>
<comment type="similarity">
    <text evidence="2">Belongs to the TfdA dioxygenase family.</text>
</comment>
<dbReference type="HOGENOM" id="CLU_036005_0_0_1"/>
<reference evidence="8 9" key="1">
    <citation type="submission" date="2014-04" db="EMBL/GenBank/DDBJ databases">
        <authorList>
            <consortium name="DOE Joint Genome Institute"/>
            <person name="Kuo A."/>
            <person name="Martino E."/>
            <person name="Perotto S."/>
            <person name="Kohler A."/>
            <person name="Nagy L.G."/>
            <person name="Floudas D."/>
            <person name="Copeland A."/>
            <person name="Barry K.W."/>
            <person name="Cichocki N."/>
            <person name="Veneault-Fourrey C."/>
            <person name="LaButti K."/>
            <person name="Lindquist E.A."/>
            <person name="Lipzen A."/>
            <person name="Lundell T."/>
            <person name="Morin E."/>
            <person name="Murat C."/>
            <person name="Sun H."/>
            <person name="Tunlid A."/>
            <person name="Henrissat B."/>
            <person name="Grigoriev I.V."/>
            <person name="Hibbett D.S."/>
            <person name="Martin F."/>
            <person name="Nordberg H.P."/>
            <person name="Cantor M.N."/>
            <person name="Hua S.X."/>
        </authorList>
    </citation>
    <scope>NUCLEOTIDE SEQUENCE [LARGE SCALE GENOMIC DNA]</scope>
    <source>
        <strain evidence="8 9">Zn</strain>
    </source>
</reference>
<dbReference type="OrthoDB" id="10257314at2759"/>
<keyword evidence="6" id="KW-0408">Iron</keyword>
<evidence type="ECO:0000256" key="1">
    <source>
        <dbReference type="ARBA" id="ARBA00001954"/>
    </source>
</evidence>
<reference evidence="9" key="2">
    <citation type="submission" date="2015-01" db="EMBL/GenBank/DDBJ databases">
        <title>Evolutionary Origins and Diversification of the Mycorrhizal Mutualists.</title>
        <authorList>
            <consortium name="DOE Joint Genome Institute"/>
            <consortium name="Mycorrhizal Genomics Consortium"/>
            <person name="Kohler A."/>
            <person name="Kuo A."/>
            <person name="Nagy L.G."/>
            <person name="Floudas D."/>
            <person name="Copeland A."/>
            <person name="Barry K.W."/>
            <person name="Cichocki N."/>
            <person name="Veneault-Fourrey C."/>
            <person name="LaButti K."/>
            <person name="Lindquist E.A."/>
            <person name="Lipzen A."/>
            <person name="Lundell T."/>
            <person name="Morin E."/>
            <person name="Murat C."/>
            <person name="Riley R."/>
            <person name="Ohm R."/>
            <person name="Sun H."/>
            <person name="Tunlid A."/>
            <person name="Henrissat B."/>
            <person name="Grigoriev I.V."/>
            <person name="Hibbett D.S."/>
            <person name="Martin F."/>
        </authorList>
    </citation>
    <scope>NUCLEOTIDE SEQUENCE [LARGE SCALE GENOMIC DNA]</scope>
    <source>
        <strain evidence="9">Zn</strain>
    </source>
</reference>
<dbReference type="GO" id="GO:0005737">
    <property type="term" value="C:cytoplasm"/>
    <property type="evidence" value="ECO:0007669"/>
    <property type="project" value="TreeGrafter"/>
</dbReference>
<dbReference type="AlphaFoldDB" id="A0A0C3CPD8"/>
<dbReference type="GO" id="GO:0016706">
    <property type="term" value="F:2-oxoglutarate-dependent dioxygenase activity"/>
    <property type="evidence" value="ECO:0007669"/>
    <property type="project" value="TreeGrafter"/>
</dbReference>
<evidence type="ECO:0000313" key="8">
    <source>
        <dbReference type="EMBL" id="KIN00904.1"/>
    </source>
</evidence>
<dbReference type="InParanoid" id="A0A0C3CPD8"/>
<evidence type="ECO:0000256" key="6">
    <source>
        <dbReference type="ARBA" id="ARBA00023004"/>
    </source>
</evidence>
<gene>
    <name evidence="8" type="ORF">OIDMADRAFT_145057</name>
</gene>
<protein>
    <recommendedName>
        <fullName evidence="7">TauD/TfdA-like domain-containing protein</fullName>
    </recommendedName>
</protein>
<dbReference type="SUPFAM" id="SSF51197">
    <property type="entry name" value="Clavaminate synthase-like"/>
    <property type="match status" value="1"/>
</dbReference>
<keyword evidence="9" id="KW-1185">Reference proteome</keyword>
<sequence length="366" mass="40932">MAPSVAQDPIPQPEIQVKQAYDQNTHQGYHYAQYLPVYDNVTFFPPTEPFEVIDKGILADKTKPHLFATNDPKVVITKLAPRIGTEIQGLQLSQLSDVQRNELALLIAERGVVVFRGQDFKDIGPEKQKAFGEYFGRLHIHPTGAHVQDHLEFHNIYLGPDNLTRAQRKSTRLTTTGYHSDVSYEHQPPAITILTLLQVPSTGGDTGWVSQVAAYERLSPPIQRLLDGLRAEHSGYPQAEGAAREGKHVRRAPVISRHPIVRVHPATGEKALFVNPGFTKRIEGLKEEESDALLKLLFTHISHGQDLQVRVKWDDRTVALWDNRITAHTAISDYDVTNPAEGLRHGFRITTLGEKPTGVDGLESVW</sequence>
<proteinExistence type="inferred from homology"/>
<evidence type="ECO:0000313" key="9">
    <source>
        <dbReference type="Proteomes" id="UP000054321"/>
    </source>
</evidence>
<keyword evidence="4" id="KW-0223">Dioxygenase</keyword>
<dbReference type="InterPro" id="IPR003819">
    <property type="entry name" value="TauD/TfdA-like"/>
</dbReference>
<dbReference type="FunFam" id="3.60.130.10:FF:000003">
    <property type="entry name" value="Alpha-ketoglutarate-dependent taurine dioxygenase"/>
    <property type="match status" value="1"/>
</dbReference>
<accession>A0A0C3CPD8</accession>
<keyword evidence="5" id="KW-0560">Oxidoreductase</keyword>
<dbReference type="Proteomes" id="UP000054321">
    <property type="component" value="Unassembled WGS sequence"/>
</dbReference>
<dbReference type="GO" id="GO:0046872">
    <property type="term" value="F:metal ion binding"/>
    <property type="evidence" value="ECO:0007669"/>
    <property type="project" value="UniProtKB-KW"/>
</dbReference>
<evidence type="ECO:0000256" key="4">
    <source>
        <dbReference type="ARBA" id="ARBA00022964"/>
    </source>
</evidence>
<dbReference type="InterPro" id="IPR051323">
    <property type="entry name" value="AtsK-like"/>
</dbReference>
<name>A0A0C3CPD8_OIDMZ</name>
<dbReference type="PANTHER" id="PTHR30468:SF28">
    <property type="entry name" value="ALPHA-KETOGLUTARATE-DEPENDENT TAURINE DIOXYGENASE (AFU_ORTHOLOGUE AFUA_8G02210)-RELATED"/>
    <property type="match status" value="1"/>
</dbReference>
<keyword evidence="3" id="KW-0479">Metal-binding</keyword>
<comment type="cofactor">
    <cofactor evidence="1">
        <name>Fe(2+)</name>
        <dbReference type="ChEBI" id="CHEBI:29033"/>
    </cofactor>
</comment>
<dbReference type="Pfam" id="PF02668">
    <property type="entry name" value="TauD"/>
    <property type="match status" value="1"/>
</dbReference>
<evidence type="ECO:0000256" key="5">
    <source>
        <dbReference type="ARBA" id="ARBA00023002"/>
    </source>
</evidence>
<dbReference type="STRING" id="913774.A0A0C3CPD8"/>
<dbReference type="EMBL" id="KN832876">
    <property type="protein sequence ID" value="KIN00904.1"/>
    <property type="molecule type" value="Genomic_DNA"/>
</dbReference>
<evidence type="ECO:0000256" key="2">
    <source>
        <dbReference type="ARBA" id="ARBA00005896"/>
    </source>
</evidence>
<evidence type="ECO:0000259" key="7">
    <source>
        <dbReference type="Pfam" id="PF02668"/>
    </source>
</evidence>
<feature type="domain" description="TauD/TfdA-like" evidence="7">
    <location>
        <begin position="77"/>
        <end position="349"/>
    </location>
</feature>